<dbReference type="Gene3D" id="1.10.10.60">
    <property type="entry name" value="Homeodomain-like"/>
    <property type="match status" value="1"/>
</dbReference>
<reference evidence="5 6" key="1">
    <citation type="submission" date="2020-09" db="EMBL/GenBank/DDBJ databases">
        <title>Sinomicrobium weinanense sp. nov., a halophilic bacteria isolated from saline-alkali soil.</title>
        <authorList>
            <person name="Wu P."/>
            <person name="Ren H."/>
            <person name="Mei Y."/>
            <person name="Liang Y."/>
            <person name="Chen Z."/>
        </authorList>
    </citation>
    <scope>NUCLEOTIDE SEQUENCE [LARGE SCALE GENOMIC DNA]</scope>
    <source>
        <strain evidence="5 6">FJxs</strain>
    </source>
</reference>
<evidence type="ECO:0000256" key="1">
    <source>
        <dbReference type="ARBA" id="ARBA00023015"/>
    </source>
</evidence>
<feature type="domain" description="HTH araC/xylS-type" evidence="4">
    <location>
        <begin position="163"/>
        <end position="261"/>
    </location>
</feature>
<dbReference type="Proteomes" id="UP000653730">
    <property type="component" value="Unassembled WGS sequence"/>
</dbReference>
<dbReference type="PANTHER" id="PTHR46796:SF13">
    <property type="entry name" value="HTH-TYPE TRANSCRIPTIONAL ACTIVATOR RHAS"/>
    <property type="match status" value="1"/>
</dbReference>
<evidence type="ECO:0000313" key="6">
    <source>
        <dbReference type="Proteomes" id="UP000653730"/>
    </source>
</evidence>
<dbReference type="AlphaFoldDB" id="A0A926JPA3"/>
<dbReference type="PROSITE" id="PS01124">
    <property type="entry name" value="HTH_ARAC_FAMILY_2"/>
    <property type="match status" value="1"/>
</dbReference>
<dbReference type="InterPro" id="IPR009057">
    <property type="entry name" value="Homeodomain-like_sf"/>
</dbReference>
<keyword evidence="2" id="KW-0238">DNA-binding</keyword>
<dbReference type="InterPro" id="IPR018060">
    <property type="entry name" value="HTH_AraC"/>
</dbReference>
<dbReference type="GO" id="GO:0003700">
    <property type="term" value="F:DNA-binding transcription factor activity"/>
    <property type="evidence" value="ECO:0007669"/>
    <property type="project" value="InterPro"/>
</dbReference>
<gene>
    <name evidence="5" type="ORF">IBL28_03235</name>
</gene>
<dbReference type="Pfam" id="PF20240">
    <property type="entry name" value="DUF6597"/>
    <property type="match status" value="1"/>
</dbReference>
<organism evidence="5 6">
    <name type="scientific">Sinomicrobium weinanense</name>
    <dbReference type="NCBI Taxonomy" id="2842200"/>
    <lineage>
        <taxon>Bacteria</taxon>
        <taxon>Pseudomonadati</taxon>
        <taxon>Bacteroidota</taxon>
        <taxon>Flavobacteriia</taxon>
        <taxon>Flavobacteriales</taxon>
        <taxon>Flavobacteriaceae</taxon>
        <taxon>Sinomicrobium</taxon>
    </lineage>
</organism>
<evidence type="ECO:0000313" key="5">
    <source>
        <dbReference type="EMBL" id="MBC9794968.1"/>
    </source>
</evidence>
<dbReference type="SMART" id="SM00342">
    <property type="entry name" value="HTH_ARAC"/>
    <property type="match status" value="1"/>
</dbReference>
<dbReference type="RefSeq" id="WP_187964123.1">
    <property type="nucleotide sequence ID" value="NZ_JACVDC010000005.1"/>
</dbReference>
<evidence type="ECO:0000259" key="4">
    <source>
        <dbReference type="PROSITE" id="PS01124"/>
    </source>
</evidence>
<accession>A0A926JPA3</accession>
<dbReference type="InterPro" id="IPR046532">
    <property type="entry name" value="DUF6597"/>
</dbReference>
<evidence type="ECO:0000256" key="3">
    <source>
        <dbReference type="ARBA" id="ARBA00023163"/>
    </source>
</evidence>
<protein>
    <submittedName>
        <fullName evidence="5">Helix-turn-helix transcriptional regulator</fullName>
    </submittedName>
</protein>
<dbReference type="SUPFAM" id="SSF46689">
    <property type="entry name" value="Homeodomain-like"/>
    <property type="match status" value="2"/>
</dbReference>
<dbReference type="InterPro" id="IPR050204">
    <property type="entry name" value="AraC_XylS_family_regulators"/>
</dbReference>
<evidence type="ECO:0000256" key="2">
    <source>
        <dbReference type="ARBA" id="ARBA00023125"/>
    </source>
</evidence>
<keyword evidence="3" id="KW-0804">Transcription</keyword>
<name>A0A926JPA3_9FLAO</name>
<keyword evidence="6" id="KW-1185">Reference proteome</keyword>
<dbReference type="PRINTS" id="PR00032">
    <property type="entry name" value="HTHARAC"/>
</dbReference>
<dbReference type="GO" id="GO:0043565">
    <property type="term" value="F:sequence-specific DNA binding"/>
    <property type="evidence" value="ECO:0007669"/>
    <property type="project" value="InterPro"/>
</dbReference>
<sequence length="270" mass="31247">MVYKTIVPGDELRPYIKRFWFFDSEEFIIREEVLLPSGYLQIAFNLGGAEWQSKRGDNFETDTNLELRGQQMGPSRTKMIGRDIILGINFHPHTACCFINDRATIFSNNIFDLHDVFGKDTSLLHEMLLSENDLTARINILEAFLIKRLSKYKVKERNIEFLNYMISLLAQDITTPTAVKKMTTETGYSERHIQRLFKEYIGVTPKELQKIYRFHESLRELNKSPGTLTSVAYKCGYSDQSHFIKDFKSFTGITPSSYQKGLFPSSSSFL</sequence>
<proteinExistence type="predicted"/>
<dbReference type="EMBL" id="JACVDC010000005">
    <property type="protein sequence ID" value="MBC9794968.1"/>
    <property type="molecule type" value="Genomic_DNA"/>
</dbReference>
<dbReference type="InterPro" id="IPR020449">
    <property type="entry name" value="Tscrpt_reg_AraC-type_HTH"/>
</dbReference>
<dbReference type="PANTHER" id="PTHR46796">
    <property type="entry name" value="HTH-TYPE TRANSCRIPTIONAL ACTIVATOR RHAS-RELATED"/>
    <property type="match status" value="1"/>
</dbReference>
<keyword evidence="1" id="KW-0805">Transcription regulation</keyword>
<comment type="caution">
    <text evidence="5">The sequence shown here is derived from an EMBL/GenBank/DDBJ whole genome shotgun (WGS) entry which is preliminary data.</text>
</comment>
<dbReference type="Pfam" id="PF12833">
    <property type="entry name" value="HTH_18"/>
    <property type="match status" value="1"/>
</dbReference>